<dbReference type="AlphaFoldDB" id="A0A9J6E1J9"/>
<evidence type="ECO:0000313" key="3">
    <source>
        <dbReference type="Proteomes" id="UP000821866"/>
    </source>
</evidence>
<proteinExistence type="predicted"/>
<gene>
    <name evidence="2" type="ORF">HPB51_011118</name>
</gene>
<organism evidence="2 3">
    <name type="scientific">Rhipicephalus microplus</name>
    <name type="common">Cattle tick</name>
    <name type="synonym">Boophilus microplus</name>
    <dbReference type="NCBI Taxonomy" id="6941"/>
    <lineage>
        <taxon>Eukaryota</taxon>
        <taxon>Metazoa</taxon>
        <taxon>Ecdysozoa</taxon>
        <taxon>Arthropoda</taxon>
        <taxon>Chelicerata</taxon>
        <taxon>Arachnida</taxon>
        <taxon>Acari</taxon>
        <taxon>Parasitiformes</taxon>
        <taxon>Ixodida</taxon>
        <taxon>Ixodoidea</taxon>
        <taxon>Ixodidae</taxon>
        <taxon>Rhipicephalinae</taxon>
        <taxon>Rhipicephalus</taxon>
        <taxon>Boophilus</taxon>
    </lineage>
</organism>
<protein>
    <submittedName>
        <fullName evidence="2">Uncharacterized protein</fullName>
    </submittedName>
</protein>
<dbReference type="EMBL" id="JABSTU010000006">
    <property type="protein sequence ID" value="KAH8027888.1"/>
    <property type="molecule type" value="Genomic_DNA"/>
</dbReference>
<reference evidence="2" key="2">
    <citation type="submission" date="2021-09" db="EMBL/GenBank/DDBJ databases">
        <authorList>
            <person name="Jia N."/>
            <person name="Wang J."/>
            <person name="Shi W."/>
            <person name="Du L."/>
            <person name="Sun Y."/>
            <person name="Zhan W."/>
            <person name="Jiang J."/>
            <person name="Wang Q."/>
            <person name="Zhang B."/>
            <person name="Ji P."/>
            <person name="Sakyi L.B."/>
            <person name="Cui X."/>
            <person name="Yuan T."/>
            <person name="Jiang B."/>
            <person name="Yang W."/>
            <person name="Lam T.T.-Y."/>
            <person name="Chang Q."/>
            <person name="Ding S."/>
            <person name="Wang X."/>
            <person name="Zhu J."/>
            <person name="Ruan X."/>
            <person name="Zhao L."/>
            <person name="Wei J."/>
            <person name="Que T."/>
            <person name="Du C."/>
            <person name="Cheng J."/>
            <person name="Dai P."/>
            <person name="Han X."/>
            <person name="Huang E."/>
            <person name="Gao Y."/>
            <person name="Liu J."/>
            <person name="Shao H."/>
            <person name="Ye R."/>
            <person name="Li L."/>
            <person name="Wei W."/>
            <person name="Wang X."/>
            <person name="Wang C."/>
            <person name="Huo Q."/>
            <person name="Li W."/>
            <person name="Guo W."/>
            <person name="Chen H."/>
            <person name="Chen S."/>
            <person name="Zhou L."/>
            <person name="Zhou L."/>
            <person name="Ni X."/>
            <person name="Tian J."/>
            <person name="Zhou Y."/>
            <person name="Sheng Y."/>
            <person name="Liu T."/>
            <person name="Pan Y."/>
            <person name="Xia L."/>
            <person name="Li J."/>
            <person name="Zhao F."/>
            <person name="Cao W."/>
        </authorList>
    </citation>
    <scope>NUCLEOTIDE SEQUENCE</scope>
    <source>
        <strain evidence="2">Rmic-2018</strain>
        <tissue evidence="2">Larvae</tissue>
    </source>
</reference>
<evidence type="ECO:0000256" key="1">
    <source>
        <dbReference type="SAM" id="MobiDB-lite"/>
    </source>
</evidence>
<reference evidence="2" key="1">
    <citation type="journal article" date="2020" name="Cell">
        <title>Large-Scale Comparative Analyses of Tick Genomes Elucidate Their Genetic Diversity and Vector Capacities.</title>
        <authorList>
            <consortium name="Tick Genome and Microbiome Consortium (TIGMIC)"/>
            <person name="Jia N."/>
            <person name="Wang J."/>
            <person name="Shi W."/>
            <person name="Du L."/>
            <person name="Sun Y."/>
            <person name="Zhan W."/>
            <person name="Jiang J.F."/>
            <person name="Wang Q."/>
            <person name="Zhang B."/>
            <person name="Ji P."/>
            <person name="Bell-Sakyi L."/>
            <person name="Cui X.M."/>
            <person name="Yuan T.T."/>
            <person name="Jiang B.G."/>
            <person name="Yang W.F."/>
            <person name="Lam T.T."/>
            <person name="Chang Q.C."/>
            <person name="Ding S.J."/>
            <person name="Wang X.J."/>
            <person name="Zhu J.G."/>
            <person name="Ruan X.D."/>
            <person name="Zhao L."/>
            <person name="Wei J.T."/>
            <person name="Ye R.Z."/>
            <person name="Que T.C."/>
            <person name="Du C.H."/>
            <person name="Zhou Y.H."/>
            <person name="Cheng J.X."/>
            <person name="Dai P.F."/>
            <person name="Guo W.B."/>
            <person name="Han X.H."/>
            <person name="Huang E.J."/>
            <person name="Li L.F."/>
            <person name="Wei W."/>
            <person name="Gao Y.C."/>
            <person name="Liu J.Z."/>
            <person name="Shao H.Z."/>
            <person name="Wang X."/>
            <person name="Wang C.C."/>
            <person name="Yang T.C."/>
            <person name="Huo Q.B."/>
            <person name="Li W."/>
            <person name="Chen H.Y."/>
            <person name="Chen S.E."/>
            <person name="Zhou L.G."/>
            <person name="Ni X.B."/>
            <person name="Tian J.H."/>
            <person name="Sheng Y."/>
            <person name="Liu T."/>
            <person name="Pan Y.S."/>
            <person name="Xia L.Y."/>
            <person name="Li J."/>
            <person name="Zhao F."/>
            <person name="Cao W.C."/>
        </authorList>
    </citation>
    <scope>NUCLEOTIDE SEQUENCE</scope>
    <source>
        <strain evidence="2">Rmic-2018</strain>
    </source>
</reference>
<accession>A0A9J6E1J9</accession>
<keyword evidence="3" id="KW-1185">Reference proteome</keyword>
<comment type="caution">
    <text evidence="2">The sequence shown here is derived from an EMBL/GenBank/DDBJ whole genome shotgun (WGS) entry which is preliminary data.</text>
</comment>
<dbReference type="Proteomes" id="UP000821866">
    <property type="component" value="Chromosome 4"/>
</dbReference>
<sequence length="267" mass="29677">MPRRMRGEIEAVAWEEDKSESGVVGQRAPRRRHVVSPASLYSARGGGVRPTCGVLWFRCTGVLWLSRCSRQTELDRRITTVEVARALCFTEQSRRTAKRRLRRERGDHLLQLPALIGRRIAAPRLRVYSVRNAPGRDTLTVSAPLELPTGRPEWRRSDLLQPPAVRTPITGIAQPSLRNRRRKARAGSGLSLQRPGSAPRVCRLDRRVRVGPRAGIFLKATPAPPASRDEGPPSPAASWFFQGRWRYSHGGEAGSGSAGCFVRNALN</sequence>
<name>A0A9J6E1J9_RHIMP</name>
<feature type="region of interest" description="Disordered" evidence="1">
    <location>
        <begin position="177"/>
        <end position="198"/>
    </location>
</feature>
<evidence type="ECO:0000313" key="2">
    <source>
        <dbReference type="EMBL" id="KAH8027888.1"/>
    </source>
</evidence>